<comment type="caution">
    <text evidence="1">The sequence shown here is derived from an EMBL/GenBank/DDBJ whole genome shotgun (WGS) entry which is preliminary data.</text>
</comment>
<organism evidence="1 2">
    <name type="scientific">Polyodon spathula</name>
    <name type="common">North American paddlefish</name>
    <name type="synonym">Squalus spathula</name>
    <dbReference type="NCBI Taxonomy" id="7913"/>
    <lineage>
        <taxon>Eukaryota</taxon>
        <taxon>Metazoa</taxon>
        <taxon>Chordata</taxon>
        <taxon>Craniata</taxon>
        <taxon>Vertebrata</taxon>
        <taxon>Euteleostomi</taxon>
        <taxon>Actinopterygii</taxon>
        <taxon>Chondrostei</taxon>
        <taxon>Acipenseriformes</taxon>
        <taxon>Polyodontidae</taxon>
        <taxon>Polyodon</taxon>
    </lineage>
</organism>
<feature type="non-terminal residue" evidence="1">
    <location>
        <position position="75"/>
    </location>
</feature>
<evidence type="ECO:0000313" key="1">
    <source>
        <dbReference type="EMBL" id="MBN3277722.1"/>
    </source>
</evidence>
<sequence length="75" mass="8350">MAALDPSQLDLNEKGTREKLSLWDRRSDGLAPLTERQTDSVLEIQAAAENLTIPTEVRETPGLFAVRGRVPVRLH</sequence>
<protein>
    <submittedName>
        <fullName evidence="1">COG3 protein</fullName>
    </submittedName>
</protein>
<proteinExistence type="predicted"/>
<name>A0ABS2XTR3_POLSP</name>
<dbReference type="Proteomes" id="UP001166093">
    <property type="component" value="Unassembled WGS sequence"/>
</dbReference>
<evidence type="ECO:0000313" key="2">
    <source>
        <dbReference type="Proteomes" id="UP001166093"/>
    </source>
</evidence>
<reference evidence="1" key="1">
    <citation type="journal article" date="2021" name="Cell">
        <title>Tracing the genetic footprints of vertebrate landing in non-teleost ray-finned fishes.</title>
        <authorList>
            <person name="Bi X."/>
            <person name="Wang K."/>
            <person name="Yang L."/>
            <person name="Pan H."/>
            <person name="Jiang H."/>
            <person name="Wei Q."/>
            <person name="Fang M."/>
            <person name="Yu H."/>
            <person name="Zhu C."/>
            <person name="Cai Y."/>
            <person name="He Y."/>
            <person name="Gan X."/>
            <person name="Zeng H."/>
            <person name="Yu D."/>
            <person name="Zhu Y."/>
            <person name="Jiang H."/>
            <person name="Qiu Q."/>
            <person name="Yang H."/>
            <person name="Zhang Y.E."/>
            <person name="Wang W."/>
            <person name="Zhu M."/>
            <person name="He S."/>
            <person name="Zhang G."/>
        </authorList>
    </citation>
    <scope>NUCLEOTIDE SEQUENCE</scope>
    <source>
        <strain evidence="1">Pddl_001</strain>
    </source>
</reference>
<accession>A0ABS2XTR3</accession>
<dbReference type="EMBL" id="JAAWVQ010072979">
    <property type="protein sequence ID" value="MBN3277722.1"/>
    <property type="molecule type" value="Genomic_DNA"/>
</dbReference>
<keyword evidence="2" id="KW-1185">Reference proteome</keyword>
<feature type="non-terminal residue" evidence="1">
    <location>
        <position position="1"/>
    </location>
</feature>
<gene>
    <name evidence="1" type="primary">Cog3_0</name>
    <name evidence="1" type="ORF">GTO93_0000335</name>
</gene>